<dbReference type="FunFam" id="3.60.21.10:FF:000011">
    <property type="entry name" value="Double-strand break repair protein"/>
    <property type="match status" value="1"/>
</dbReference>
<feature type="compositionally biased region" description="Basic residues" evidence="17">
    <location>
        <begin position="985"/>
        <end position="1005"/>
    </location>
</feature>
<evidence type="ECO:0000256" key="1">
    <source>
        <dbReference type="ARBA" id="ARBA00001936"/>
    </source>
</evidence>
<evidence type="ECO:0000256" key="7">
    <source>
        <dbReference type="ARBA" id="ARBA00022723"/>
    </source>
</evidence>
<dbReference type="EMBL" id="VUJU01003084">
    <property type="protein sequence ID" value="KAF0759166.1"/>
    <property type="molecule type" value="Genomic_DNA"/>
</dbReference>
<proteinExistence type="inferred from homology"/>
<feature type="region of interest" description="Disordered" evidence="17">
    <location>
        <begin position="283"/>
        <end position="306"/>
    </location>
</feature>
<comment type="caution">
    <text evidence="19">The sequence shown here is derived from an EMBL/GenBank/DDBJ whole genome shotgun (WGS) entry which is preliminary data.</text>
</comment>
<dbReference type="GO" id="GO:0031573">
    <property type="term" value="P:mitotic intra-S DNA damage checkpoint signaling"/>
    <property type="evidence" value="ECO:0007669"/>
    <property type="project" value="TreeGrafter"/>
</dbReference>
<name>A0A6G0YNC0_APHCR</name>
<evidence type="ECO:0000256" key="11">
    <source>
        <dbReference type="ARBA" id="ARBA00022839"/>
    </source>
</evidence>
<evidence type="ECO:0000256" key="13">
    <source>
        <dbReference type="ARBA" id="ARBA00023211"/>
    </source>
</evidence>
<feature type="region of interest" description="Disordered" evidence="17">
    <location>
        <begin position="923"/>
        <end position="1013"/>
    </location>
</feature>
<dbReference type="PANTHER" id="PTHR10139">
    <property type="entry name" value="DOUBLE-STRAND BREAK REPAIR PROTEIN MRE11"/>
    <property type="match status" value="1"/>
</dbReference>
<dbReference type="CDD" id="cd00840">
    <property type="entry name" value="MPP_Mre11_N"/>
    <property type="match status" value="1"/>
</dbReference>
<feature type="compositionally biased region" description="Basic and acidic residues" evidence="17">
    <location>
        <begin position="930"/>
        <end position="940"/>
    </location>
</feature>
<evidence type="ECO:0000256" key="2">
    <source>
        <dbReference type="ARBA" id="ARBA00004123"/>
    </source>
</evidence>
<keyword evidence="8 16" id="KW-0255">Endonuclease</keyword>
<dbReference type="GO" id="GO:0000724">
    <property type="term" value="P:double-strand break repair via homologous recombination"/>
    <property type="evidence" value="ECO:0007669"/>
    <property type="project" value="TreeGrafter"/>
</dbReference>
<dbReference type="Gene3D" id="3.60.21.10">
    <property type="match status" value="1"/>
</dbReference>
<dbReference type="SMART" id="SM01347">
    <property type="entry name" value="Mre11_DNA_bind"/>
    <property type="match status" value="1"/>
</dbReference>
<dbReference type="PANTHER" id="PTHR10139:SF1">
    <property type="entry name" value="DOUBLE-STRAND BREAK REPAIR PROTEIN MRE11"/>
    <property type="match status" value="1"/>
</dbReference>
<keyword evidence="9 16" id="KW-0227">DNA damage</keyword>
<evidence type="ECO:0000313" key="20">
    <source>
        <dbReference type="Proteomes" id="UP000478052"/>
    </source>
</evidence>
<keyword evidence="13 16" id="KW-0464">Manganese</keyword>
<evidence type="ECO:0000256" key="14">
    <source>
        <dbReference type="ARBA" id="ARBA00023242"/>
    </source>
</evidence>
<dbReference type="InterPro" id="IPR038487">
    <property type="entry name" value="Mre11_capping_dom"/>
</dbReference>
<evidence type="ECO:0000256" key="8">
    <source>
        <dbReference type="ARBA" id="ARBA00022759"/>
    </source>
</evidence>
<evidence type="ECO:0000259" key="18">
    <source>
        <dbReference type="SMART" id="SM01347"/>
    </source>
</evidence>
<protein>
    <submittedName>
        <fullName evidence="19">Double-strand break repair protein MRE11</fullName>
    </submittedName>
</protein>
<organism evidence="19 20">
    <name type="scientific">Aphis craccivora</name>
    <name type="common">Cowpea aphid</name>
    <dbReference type="NCBI Taxonomy" id="307492"/>
    <lineage>
        <taxon>Eukaryota</taxon>
        <taxon>Metazoa</taxon>
        <taxon>Ecdysozoa</taxon>
        <taxon>Arthropoda</taxon>
        <taxon>Hexapoda</taxon>
        <taxon>Insecta</taxon>
        <taxon>Pterygota</taxon>
        <taxon>Neoptera</taxon>
        <taxon>Paraneoptera</taxon>
        <taxon>Hemiptera</taxon>
        <taxon>Sternorrhyncha</taxon>
        <taxon>Aphidomorpha</taxon>
        <taxon>Aphidoidea</taxon>
        <taxon>Aphididae</taxon>
        <taxon>Aphidini</taxon>
        <taxon>Aphis</taxon>
        <taxon>Aphis</taxon>
    </lineage>
</organism>
<dbReference type="Pfam" id="PF04152">
    <property type="entry name" value="Mre11_DNA_bind"/>
    <property type="match status" value="1"/>
</dbReference>
<evidence type="ECO:0000256" key="17">
    <source>
        <dbReference type="SAM" id="MobiDB-lite"/>
    </source>
</evidence>
<dbReference type="GO" id="GO:0007095">
    <property type="term" value="P:mitotic G2 DNA damage checkpoint signaling"/>
    <property type="evidence" value="ECO:0007669"/>
    <property type="project" value="TreeGrafter"/>
</dbReference>
<dbReference type="GO" id="GO:0035861">
    <property type="term" value="C:site of double-strand break"/>
    <property type="evidence" value="ECO:0007669"/>
    <property type="project" value="TreeGrafter"/>
</dbReference>
<comment type="similarity">
    <text evidence="4 16">Belongs to the MRE11/RAD32 family.</text>
</comment>
<dbReference type="GO" id="GO:0030870">
    <property type="term" value="C:Mre11 complex"/>
    <property type="evidence" value="ECO:0007669"/>
    <property type="project" value="InterPro"/>
</dbReference>
<sequence length="1013" mass="116049">MLENKLEEFSNGELTLDKKSLIEKSGSCIYEWAGNLDAQQNVALLRLNTSLRTDRFMTQEWVCLNLGMSAENFRDFDMDYRKNFKNIFNFLELQRSINRKTKIDIQLLKKKCVRIQKYIKKYIDMDPEAKGVVEFIKGSCMSCGRPAKMVKIKHPSLSCSGHKKQLLPAKPIQEKEIHQLRGPRSFLFSLRGPAEKKLGKRWFKALQLTVSHNKRNKSLKIVYFSGKTIKNKPIQTVTNNQCTKPATIPTETSFWINGVPQSCDPFSDKRTGNIDTDLDRIRKDVNSRKTKNDKLNSNNQREKPDMKPSIKICGFIRNTLGKRITNPSLISSTYDDSSFSCCLKGHQKRQALCNITKIQKTSNLEILSKNNYNLNSKMSSKTIVQDDSENFKILVATDLHLGFEEKNLVRADDTFNTFEEVLQLAVKNKVDFILLAGDLFHVNQPSIASLERCISLLRTYCLGDKPINMEFVCDQAEVFKHCNHPTVNFEDQNLNVSIPVFSIHGNHDDPCGYREMSCMDLLSSMGLINYFGKQTNLQELKINPILLKKGSNKIAIYGLSHIRDERLERLFKDKKVFMNRPLEDVDDWFNIFVCHQNRVSRPGTKYLSEKCIPKHIMLTIWGHEHESLIDPVRGDSSSGYICQPGSTVATSMCEGEAGTKYVGLLTISGKRFKMEPLELLTVRPMHFETVKLSECDENVSNSKKTQEFVKRQIEDILLKLSLKRSVKDKNEKVKKSGHPKQPKLPLIRLRVEYTNETQHFNGIQFGQEFEDRVANSNDMILLRMEKKNIPKKTKCIDDQVLSNIMDNEEMDNIEHIVDQYFRTANEENQLELLSVDGMAEAVDWVVNKSCPDAINKVVSCVSLFLWKSLDVHTLTRLTIYPCLSKTDFKQSQFLRHQMKKMKNHVIKQEGLNENNISEHIISYQSSRTQKSKDEANDVREVLSSQQHTSRSRNDSDNESNISFAKSDDEEISNDSSTSAGVQNVRGKRGRGSRGSRATTRARGRARGQTTLSF</sequence>
<dbReference type="SUPFAM" id="SSF56300">
    <property type="entry name" value="Metallo-dependent phosphatases"/>
    <property type="match status" value="1"/>
</dbReference>
<keyword evidence="10 16" id="KW-0378">Hydrolase</keyword>
<dbReference type="GO" id="GO:0000723">
    <property type="term" value="P:telomere maintenance"/>
    <property type="evidence" value="ECO:0007669"/>
    <property type="project" value="TreeGrafter"/>
</dbReference>
<dbReference type="GO" id="GO:0042138">
    <property type="term" value="P:meiotic DNA double-strand break formation"/>
    <property type="evidence" value="ECO:0007669"/>
    <property type="project" value="TreeGrafter"/>
</dbReference>
<keyword evidence="5" id="KW-0158">Chromosome</keyword>
<dbReference type="InterPro" id="IPR003701">
    <property type="entry name" value="Mre11"/>
</dbReference>
<dbReference type="GO" id="GO:0006303">
    <property type="term" value="P:double-strand break repair via nonhomologous end joining"/>
    <property type="evidence" value="ECO:0007669"/>
    <property type="project" value="TreeGrafter"/>
</dbReference>
<dbReference type="GO" id="GO:0000014">
    <property type="term" value="F:single-stranded DNA endodeoxyribonuclease activity"/>
    <property type="evidence" value="ECO:0007669"/>
    <property type="project" value="TreeGrafter"/>
</dbReference>
<keyword evidence="14 16" id="KW-0539">Nucleus</keyword>
<dbReference type="InterPro" id="IPR041796">
    <property type="entry name" value="Mre11_N"/>
</dbReference>
<evidence type="ECO:0000256" key="10">
    <source>
        <dbReference type="ARBA" id="ARBA00022801"/>
    </source>
</evidence>
<dbReference type="Proteomes" id="UP000478052">
    <property type="component" value="Unassembled WGS sequence"/>
</dbReference>
<evidence type="ECO:0000256" key="3">
    <source>
        <dbReference type="ARBA" id="ARBA00004286"/>
    </source>
</evidence>
<gene>
    <name evidence="19" type="ORF">FWK35_00012423</name>
</gene>
<dbReference type="GO" id="GO:0030145">
    <property type="term" value="F:manganese ion binding"/>
    <property type="evidence" value="ECO:0007669"/>
    <property type="project" value="InterPro"/>
</dbReference>
<dbReference type="InterPro" id="IPR004843">
    <property type="entry name" value="Calcineurin-like_PHP"/>
</dbReference>
<evidence type="ECO:0000256" key="6">
    <source>
        <dbReference type="ARBA" id="ARBA00022722"/>
    </source>
</evidence>
<dbReference type="NCBIfam" id="TIGR00583">
    <property type="entry name" value="mre11"/>
    <property type="match status" value="1"/>
</dbReference>
<evidence type="ECO:0000256" key="5">
    <source>
        <dbReference type="ARBA" id="ARBA00022454"/>
    </source>
</evidence>
<accession>A0A6G0YNC0</accession>
<keyword evidence="7" id="KW-0479">Metal-binding</keyword>
<dbReference type="Pfam" id="PF00149">
    <property type="entry name" value="Metallophos"/>
    <property type="match status" value="1"/>
</dbReference>
<evidence type="ECO:0000256" key="12">
    <source>
        <dbReference type="ARBA" id="ARBA00023204"/>
    </source>
</evidence>
<dbReference type="GO" id="GO:0097552">
    <property type="term" value="P:mitochondrial double-strand break repair via homologous recombination"/>
    <property type="evidence" value="ECO:0007669"/>
    <property type="project" value="TreeGrafter"/>
</dbReference>
<keyword evidence="11 16" id="KW-0269">Exonuclease</keyword>
<reference evidence="19 20" key="1">
    <citation type="submission" date="2019-08" db="EMBL/GenBank/DDBJ databases">
        <title>Whole genome of Aphis craccivora.</title>
        <authorList>
            <person name="Voronova N.V."/>
            <person name="Shulinski R.S."/>
            <person name="Bandarenka Y.V."/>
            <person name="Zhorov D.G."/>
            <person name="Warner D."/>
        </authorList>
    </citation>
    <scope>NUCLEOTIDE SEQUENCE [LARGE SCALE GENOMIC DNA]</scope>
    <source>
        <strain evidence="19">180601</strain>
        <tissue evidence="19">Whole Body</tissue>
    </source>
</reference>
<evidence type="ECO:0000313" key="19">
    <source>
        <dbReference type="EMBL" id="KAF0759166.1"/>
    </source>
</evidence>
<evidence type="ECO:0000256" key="4">
    <source>
        <dbReference type="ARBA" id="ARBA00009028"/>
    </source>
</evidence>
<dbReference type="GO" id="GO:0008296">
    <property type="term" value="F:3'-5'-DNA exonuclease activity"/>
    <property type="evidence" value="ECO:0007669"/>
    <property type="project" value="InterPro"/>
</dbReference>
<dbReference type="InterPro" id="IPR007281">
    <property type="entry name" value="Mre11_DNA-bd"/>
</dbReference>
<dbReference type="Gene3D" id="3.30.110.110">
    <property type="entry name" value="Mre11, capping domain"/>
    <property type="match status" value="1"/>
</dbReference>
<evidence type="ECO:0000256" key="9">
    <source>
        <dbReference type="ARBA" id="ARBA00022763"/>
    </source>
</evidence>
<evidence type="ECO:0000256" key="15">
    <source>
        <dbReference type="ARBA" id="ARBA00023254"/>
    </source>
</evidence>
<keyword evidence="15 16" id="KW-0469">Meiosis</keyword>
<feature type="domain" description="Mre11 DNA-binding" evidence="18">
    <location>
        <begin position="672"/>
        <end position="845"/>
    </location>
</feature>
<dbReference type="InterPro" id="IPR029052">
    <property type="entry name" value="Metallo-depent_PP-like"/>
</dbReference>
<dbReference type="OrthoDB" id="30417at2759"/>
<comment type="subcellular location">
    <subcellularLocation>
        <location evidence="3">Chromosome</location>
    </subcellularLocation>
    <subcellularLocation>
        <location evidence="2">Nucleus</location>
    </subcellularLocation>
</comment>
<keyword evidence="6 16" id="KW-0540">Nuclease</keyword>
<comment type="cofactor">
    <cofactor evidence="1">
        <name>Mn(2+)</name>
        <dbReference type="ChEBI" id="CHEBI:29035"/>
    </cofactor>
</comment>
<dbReference type="AlphaFoldDB" id="A0A6G0YNC0"/>
<evidence type="ECO:0000256" key="16">
    <source>
        <dbReference type="RuleBase" id="RU003447"/>
    </source>
</evidence>
<keyword evidence="12 16" id="KW-0234">DNA repair</keyword>
<keyword evidence="20" id="KW-1185">Reference proteome</keyword>